<feature type="transmembrane region" description="Helical" evidence="1">
    <location>
        <begin position="120"/>
        <end position="137"/>
    </location>
</feature>
<feature type="transmembrane region" description="Helical" evidence="1">
    <location>
        <begin position="86"/>
        <end position="108"/>
    </location>
</feature>
<proteinExistence type="predicted"/>
<evidence type="ECO:0000259" key="2">
    <source>
        <dbReference type="Pfam" id="PF05232"/>
    </source>
</evidence>
<feature type="transmembrane region" description="Helical" evidence="1">
    <location>
        <begin position="21"/>
        <end position="40"/>
    </location>
</feature>
<feature type="transmembrane region" description="Helical" evidence="1">
    <location>
        <begin position="46"/>
        <end position="65"/>
    </location>
</feature>
<feature type="domain" description="Chlorhexidine efflux transporter" evidence="2">
    <location>
        <begin position="80"/>
        <end position="141"/>
    </location>
</feature>
<dbReference type="InterPro" id="IPR058208">
    <property type="entry name" value="PACE"/>
</dbReference>
<dbReference type="InterPro" id="IPR007896">
    <property type="entry name" value="BTP_bacteria"/>
</dbReference>
<reference evidence="4" key="1">
    <citation type="journal article" date="2019" name="Int. J. Syst. Evol. Microbiol.">
        <title>The Global Catalogue of Microorganisms (GCM) 10K type strain sequencing project: providing services to taxonomists for standard genome sequencing and annotation.</title>
        <authorList>
            <consortium name="The Broad Institute Genomics Platform"/>
            <consortium name="The Broad Institute Genome Sequencing Center for Infectious Disease"/>
            <person name="Wu L."/>
            <person name="Ma J."/>
        </authorList>
    </citation>
    <scope>NUCLEOTIDE SEQUENCE [LARGE SCALE GENOMIC DNA]</scope>
    <source>
        <strain evidence="4">CGMCC 1.15341</strain>
    </source>
</reference>
<dbReference type="EMBL" id="BMIJ01000001">
    <property type="protein sequence ID" value="GGB81919.1"/>
    <property type="molecule type" value="Genomic_DNA"/>
</dbReference>
<keyword evidence="1" id="KW-0472">Membrane</keyword>
<keyword evidence="1" id="KW-0812">Transmembrane</keyword>
<keyword evidence="1" id="KW-1133">Transmembrane helix</keyword>
<accession>A0ABQ1K1E9</accession>
<feature type="domain" description="Chlorhexidine efflux transporter" evidence="2">
    <location>
        <begin position="12"/>
        <end position="74"/>
    </location>
</feature>
<protein>
    <submittedName>
        <fullName evidence="3">LysR family transcriptional regulator</fullName>
    </submittedName>
</protein>
<sequence>MVSANRSVVVVSRRERLFHAVLFELLLTLLDIAFISFAYPEQPVESGVLLAVAASAIAVAWNYLFNVQFDWVFGPNRMARGWKLRVWHALAFELSLTLALLPVVVWLMDLAWPEALQLEVQMLLMALVFTLLYNRMFDQLRVWLIGAYPDESEVSR</sequence>
<evidence type="ECO:0000313" key="4">
    <source>
        <dbReference type="Proteomes" id="UP000629025"/>
    </source>
</evidence>
<evidence type="ECO:0000256" key="1">
    <source>
        <dbReference type="SAM" id="Phobius"/>
    </source>
</evidence>
<comment type="caution">
    <text evidence="3">The sequence shown here is derived from an EMBL/GenBank/DDBJ whole genome shotgun (WGS) entry which is preliminary data.</text>
</comment>
<organism evidence="3 4">
    <name type="scientific">Marinobacterium zhoushanense</name>
    <dbReference type="NCBI Taxonomy" id="1679163"/>
    <lineage>
        <taxon>Bacteria</taxon>
        <taxon>Pseudomonadati</taxon>
        <taxon>Pseudomonadota</taxon>
        <taxon>Gammaproteobacteria</taxon>
        <taxon>Oceanospirillales</taxon>
        <taxon>Oceanospirillaceae</taxon>
        <taxon>Marinobacterium</taxon>
    </lineage>
</organism>
<evidence type="ECO:0000313" key="3">
    <source>
        <dbReference type="EMBL" id="GGB81919.1"/>
    </source>
</evidence>
<keyword evidence="4" id="KW-1185">Reference proteome</keyword>
<dbReference type="RefSeq" id="WP_188745479.1">
    <property type="nucleotide sequence ID" value="NZ_BMIJ01000001.1"/>
</dbReference>
<dbReference type="Pfam" id="PF05232">
    <property type="entry name" value="BTP"/>
    <property type="match status" value="2"/>
</dbReference>
<name>A0ABQ1K1E9_9GAMM</name>
<dbReference type="Proteomes" id="UP000629025">
    <property type="component" value="Unassembled WGS sequence"/>
</dbReference>
<gene>
    <name evidence="3" type="ORF">GCM10011352_04620</name>
</gene>
<dbReference type="NCBIfam" id="NF033664">
    <property type="entry name" value="PACE_transport"/>
    <property type="match status" value="1"/>
</dbReference>